<sequence>METTERKIVPIVSCRFSGSPNNSTSYMTVRWINEAY</sequence>
<protein>
    <submittedName>
        <fullName evidence="1">Uncharacterized protein</fullName>
    </submittedName>
</protein>
<dbReference type="EMBL" id="GGEC01015026">
    <property type="protein sequence ID" value="MBW95509.1"/>
    <property type="molecule type" value="Transcribed_RNA"/>
</dbReference>
<organism evidence="1">
    <name type="scientific">Rhizophora mucronata</name>
    <name type="common">Asiatic mangrove</name>
    <dbReference type="NCBI Taxonomy" id="61149"/>
    <lineage>
        <taxon>Eukaryota</taxon>
        <taxon>Viridiplantae</taxon>
        <taxon>Streptophyta</taxon>
        <taxon>Embryophyta</taxon>
        <taxon>Tracheophyta</taxon>
        <taxon>Spermatophyta</taxon>
        <taxon>Magnoliopsida</taxon>
        <taxon>eudicotyledons</taxon>
        <taxon>Gunneridae</taxon>
        <taxon>Pentapetalae</taxon>
        <taxon>rosids</taxon>
        <taxon>fabids</taxon>
        <taxon>Malpighiales</taxon>
        <taxon>Rhizophoraceae</taxon>
        <taxon>Rhizophora</taxon>
    </lineage>
</organism>
<evidence type="ECO:0000313" key="1">
    <source>
        <dbReference type="EMBL" id="MBW95509.1"/>
    </source>
</evidence>
<proteinExistence type="predicted"/>
<reference evidence="1" key="1">
    <citation type="submission" date="2018-02" db="EMBL/GenBank/DDBJ databases">
        <title>Rhizophora mucronata_Transcriptome.</title>
        <authorList>
            <person name="Meera S.P."/>
            <person name="Sreeshan A."/>
            <person name="Augustine A."/>
        </authorList>
    </citation>
    <scope>NUCLEOTIDE SEQUENCE</scope>
    <source>
        <tissue evidence="1">Leaf</tissue>
    </source>
</reference>
<name>A0A2P2JPY0_RHIMU</name>
<dbReference type="AlphaFoldDB" id="A0A2P2JPY0"/>
<accession>A0A2P2JPY0</accession>